<keyword evidence="5" id="KW-0488">Methylation</keyword>
<dbReference type="PROSITE" id="PS00409">
    <property type="entry name" value="PROKAR_NTER_METHYL"/>
    <property type="match status" value="1"/>
</dbReference>
<evidence type="ECO:0000313" key="11">
    <source>
        <dbReference type="EMBL" id="MBJ7539056.1"/>
    </source>
</evidence>
<keyword evidence="8 10" id="KW-1133">Transmembrane helix</keyword>
<dbReference type="InterPro" id="IPR051621">
    <property type="entry name" value="T2SS_protein_J"/>
</dbReference>
<dbReference type="Pfam" id="PF07963">
    <property type="entry name" value="N_methyl"/>
    <property type="match status" value="1"/>
</dbReference>
<comment type="caution">
    <text evidence="11">The sequence shown here is derived from an EMBL/GenBank/DDBJ whole genome shotgun (WGS) entry which is preliminary data.</text>
</comment>
<accession>A0A934JNI3</accession>
<evidence type="ECO:0000313" key="12">
    <source>
        <dbReference type="Proteomes" id="UP000628710"/>
    </source>
</evidence>
<proteinExistence type="inferred from homology"/>
<dbReference type="GO" id="GO:0015627">
    <property type="term" value="C:type II protein secretion system complex"/>
    <property type="evidence" value="ECO:0007669"/>
    <property type="project" value="InterPro"/>
</dbReference>
<reference evidence="11" key="1">
    <citation type="submission" date="2020-12" db="EMBL/GenBank/DDBJ databases">
        <title>Marinomonas arctica sp. nov., a psychrotolerant bacterium isolated from the Arctic.</title>
        <authorList>
            <person name="Zhang Y."/>
        </authorList>
    </citation>
    <scope>NUCLEOTIDE SEQUENCE</scope>
    <source>
        <strain evidence="11">C1424</strain>
    </source>
</reference>
<keyword evidence="7 10" id="KW-0812">Transmembrane</keyword>
<comment type="subcellular location">
    <subcellularLocation>
        <location evidence="1">Cell inner membrane</location>
        <topology evidence="1">Single-pass membrane protein</topology>
    </subcellularLocation>
</comment>
<feature type="transmembrane region" description="Helical" evidence="10">
    <location>
        <begin position="6"/>
        <end position="27"/>
    </location>
</feature>
<sequence length="204" mass="22674">MKSNQAGFTLIELLVTLAITGFIGLVASQLITTSFKAQLSVKEEAQRLEKGARVWLRLESDLSQIVDRPIIDALESQEAALMLDGEALTFTRAGWANPLNEERSQFQRVSYRLADSGLIRRFWRVLDRSSDSEPIEQTFLDVSVFEVEVMNAKGVWLAAWSDEDEGLPVAIKVTMAINDKAEFTRIFEVASYSIDDTPVAGQGG</sequence>
<keyword evidence="4" id="KW-1003">Cell membrane</keyword>
<dbReference type="Gene3D" id="2.10.70.20">
    <property type="entry name" value="gspk-gspi-gspj complex like domains"/>
    <property type="match status" value="1"/>
</dbReference>
<organism evidence="11 12">
    <name type="scientific">Marinomonas transparens</name>
    <dbReference type="NCBI Taxonomy" id="2795388"/>
    <lineage>
        <taxon>Bacteria</taxon>
        <taxon>Pseudomonadati</taxon>
        <taxon>Pseudomonadota</taxon>
        <taxon>Gammaproteobacteria</taxon>
        <taxon>Oceanospirillales</taxon>
        <taxon>Oceanospirillaceae</taxon>
        <taxon>Marinomonas</taxon>
    </lineage>
</organism>
<dbReference type="GO" id="GO:0005886">
    <property type="term" value="C:plasma membrane"/>
    <property type="evidence" value="ECO:0007669"/>
    <property type="project" value="UniProtKB-SubCell"/>
</dbReference>
<evidence type="ECO:0000256" key="6">
    <source>
        <dbReference type="ARBA" id="ARBA00022519"/>
    </source>
</evidence>
<dbReference type="PANTHER" id="PTHR39583">
    <property type="entry name" value="TYPE II SECRETION SYSTEM PROTEIN J-RELATED"/>
    <property type="match status" value="1"/>
</dbReference>
<evidence type="ECO:0000256" key="1">
    <source>
        <dbReference type="ARBA" id="ARBA00004377"/>
    </source>
</evidence>
<dbReference type="Pfam" id="PF11612">
    <property type="entry name" value="T2SSJ"/>
    <property type="match status" value="1"/>
</dbReference>
<evidence type="ECO:0000256" key="9">
    <source>
        <dbReference type="ARBA" id="ARBA00023136"/>
    </source>
</evidence>
<dbReference type="NCBIfam" id="TIGR02532">
    <property type="entry name" value="IV_pilin_GFxxxE"/>
    <property type="match status" value="1"/>
</dbReference>
<comment type="similarity">
    <text evidence="2">Belongs to the GSP J family.</text>
</comment>
<dbReference type="InterPro" id="IPR010055">
    <property type="entry name" value="T2SS_protein-GspJ"/>
</dbReference>
<dbReference type="GO" id="GO:0015628">
    <property type="term" value="P:protein secretion by the type II secretion system"/>
    <property type="evidence" value="ECO:0007669"/>
    <property type="project" value="InterPro"/>
</dbReference>
<dbReference type="Proteomes" id="UP000628710">
    <property type="component" value="Unassembled WGS sequence"/>
</dbReference>
<protein>
    <recommendedName>
        <fullName evidence="3">Type II secretion system protein J</fullName>
    </recommendedName>
</protein>
<dbReference type="PANTHER" id="PTHR39583:SF2">
    <property type="entry name" value="TYPE II SECRETION SYSTEM PROTEIN J"/>
    <property type="match status" value="1"/>
</dbReference>
<gene>
    <name evidence="11" type="primary">gspJ</name>
    <name evidence="11" type="ORF">I8J31_15360</name>
</gene>
<evidence type="ECO:0000256" key="3">
    <source>
        <dbReference type="ARBA" id="ARBA00021539"/>
    </source>
</evidence>
<dbReference type="SUPFAM" id="SSF54523">
    <property type="entry name" value="Pili subunits"/>
    <property type="match status" value="1"/>
</dbReference>
<keyword evidence="6" id="KW-0997">Cell inner membrane</keyword>
<dbReference type="Gene3D" id="3.10.610.10">
    <property type="entry name" value="GSPII I/J protein-like"/>
    <property type="match status" value="1"/>
</dbReference>
<keyword evidence="9 10" id="KW-0472">Membrane</keyword>
<evidence type="ECO:0000256" key="8">
    <source>
        <dbReference type="ARBA" id="ARBA00022989"/>
    </source>
</evidence>
<evidence type="ECO:0000256" key="2">
    <source>
        <dbReference type="ARBA" id="ARBA00011084"/>
    </source>
</evidence>
<evidence type="ECO:0000256" key="4">
    <source>
        <dbReference type="ARBA" id="ARBA00022475"/>
    </source>
</evidence>
<dbReference type="AlphaFoldDB" id="A0A934JNI3"/>
<dbReference type="InterPro" id="IPR012902">
    <property type="entry name" value="N_methyl_site"/>
</dbReference>
<dbReference type="EMBL" id="JAEMNX010000020">
    <property type="protein sequence ID" value="MBJ7539056.1"/>
    <property type="molecule type" value="Genomic_DNA"/>
</dbReference>
<dbReference type="NCBIfam" id="TIGR01711">
    <property type="entry name" value="gspJ"/>
    <property type="match status" value="1"/>
</dbReference>
<evidence type="ECO:0000256" key="10">
    <source>
        <dbReference type="SAM" id="Phobius"/>
    </source>
</evidence>
<keyword evidence="12" id="KW-1185">Reference proteome</keyword>
<name>A0A934JNI3_9GAMM</name>
<dbReference type="RefSeq" id="WP_199469461.1">
    <property type="nucleotide sequence ID" value="NZ_JAEMNX010000020.1"/>
</dbReference>
<dbReference type="InterPro" id="IPR045584">
    <property type="entry name" value="Pilin-like"/>
</dbReference>
<evidence type="ECO:0000256" key="7">
    <source>
        <dbReference type="ARBA" id="ARBA00022692"/>
    </source>
</evidence>
<evidence type="ECO:0000256" key="5">
    <source>
        <dbReference type="ARBA" id="ARBA00022481"/>
    </source>
</evidence>